<evidence type="ECO:0000256" key="1">
    <source>
        <dbReference type="SAM" id="MobiDB-lite"/>
    </source>
</evidence>
<sequence length="142" mass="15041">MPIDWDTPGGATVDLALARRKAADPAARVGSLVDFVVHGSSFFSAELRGRFDIVGFDPRGVGPSKRVGRMVAGGFLRPPWGRKGHRLADPRTPLRTSSPDGDMATGSVRHRRPAGSLRCGAGTRRSGLPDGDRVGIDVEAGR</sequence>
<feature type="region of interest" description="Disordered" evidence="1">
    <location>
        <begin position="79"/>
        <end position="142"/>
    </location>
</feature>
<feature type="compositionally biased region" description="Basic and acidic residues" evidence="1">
    <location>
        <begin position="130"/>
        <end position="142"/>
    </location>
</feature>
<evidence type="ECO:0008006" key="4">
    <source>
        <dbReference type="Google" id="ProtNLM"/>
    </source>
</evidence>
<keyword evidence="3" id="KW-1185">Reference proteome</keyword>
<proteinExistence type="predicted"/>
<organism evidence="2 3">
    <name type="scientific">Nonomuraea guangzhouensis</name>
    <dbReference type="NCBI Taxonomy" id="1291555"/>
    <lineage>
        <taxon>Bacteria</taxon>
        <taxon>Bacillati</taxon>
        <taxon>Actinomycetota</taxon>
        <taxon>Actinomycetes</taxon>
        <taxon>Streptosporangiales</taxon>
        <taxon>Streptosporangiaceae</taxon>
        <taxon>Nonomuraea</taxon>
    </lineage>
</organism>
<dbReference type="EMBL" id="JBHUCM010000014">
    <property type="protein sequence ID" value="MFD1538750.1"/>
    <property type="molecule type" value="Genomic_DNA"/>
</dbReference>
<evidence type="ECO:0000313" key="2">
    <source>
        <dbReference type="EMBL" id="MFD1538750.1"/>
    </source>
</evidence>
<reference evidence="3" key="1">
    <citation type="journal article" date="2019" name="Int. J. Syst. Evol. Microbiol.">
        <title>The Global Catalogue of Microorganisms (GCM) 10K type strain sequencing project: providing services to taxonomists for standard genome sequencing and annotation.</title>
        <authorList>
            <consortium name="The Broad Institute Genomics Platform"/>
            <consortium name="The Broad Institute Genome Sequencing Center for Infectious Disease"/>
            <person name="Wu L."/>
            <person name="Ma J."/>
        </authorList>
    </citation>
    <scope>NUCLEOTIDE SEQUENCE [LARGE SCALE GENOMIC DNA]</scope>
    <source>
        <strain evidence="3">CGMCC 1.15399</strain>
    </source>
</reference>
<comment type="caution">
    <text evidence="2">The sequence shown here is derived from an EMBL/GenBank/DDBJ whole genome shotgun (WGS) entry which is preliminary data.</text>
</comment>
<gene>
    <name evidence="2" type="ORF">ACFSJ0_16965</name>
</gene>
<name>A0ABW4G855_9ACTN</name>
<protein>
    <recommendedName>
        <fullName evidence="4">Alpha/beta hydrolase</fullName>
    </recommendedName>
</protein>
<accession>A0ABW4G855</accession>
<dbReference type="Proteomes" id="UP001597097">
    <property type="component" value="Unassembled WGS sequence"/>
</dbReference>
<dbReference type="RefSeq" id="WP_219530632.1">
    <property type="nucleotide sequence ID" value="NZ_JAHKRM010000009.1"/>
</dbReference>
<evidence type="ECO:0000313" key="3">
    <source>
        <dbReference type="Proteomes" id="UP001597097"/>
    </source>
</evidence>